<organism evidence="1 2">
    <name type="scientific">Hibiscus sabdariffa</name>
    <name type="common">roselle</name>
    <dbReference type="NCBI Taxonomy" id="183260"/>
    <lineage>
        <taxon>Eukaryota</taxon>
        <taxon>Viridiplantae</taxon>
        <taxon>Streptophyta</taxon>
        <taxon>Embryophyta</taxon>
        <taxon>Tracheophyta</taxon>
        <taxon>Spermatophyta</taxon>
        <taxon>Magnoliopsida</taxon>
        <taxon>eudicotyledons</taxon>
        <taxon>Gunneridae</taxon>
        <taxon>Pentapetalae</taxon>
        <taxon>rosids</taxon>
        <taxon>malvids</taxon>
        <taxon>Malvales</taxon>
        <taxon>Malvaceae</taxon>
        <taxon>Malvoideae</taxon>
        <taxon>Hibiscus</taxon>
    </lineage>
</organism>
<gene>
    <name evidence="1" type="ORF">V6N12_003052</name>
</gene>
<proteinExistence type="predicted"/>
<dbReference type="Proteomes" id="UP001472677">
    <property type="component" value="Unassembled WGS sequence"/>
</dbReference>
<evidence type="ECO:0000313" key="2">
    <source>
        <dbReference type="Proteomes" id="UP001472677"/>
    </source>
</evidence>
<comment type="caution">
    <text evidence="1">The sequence shown here is derived from an EMBL/GenBank/DDBJ whole genome shotgun (WGS) entry which is preliminary data.</text>
</comment>
<dbReference type="EMBL" id="JBBPBM010000017">
    <property type="protein sequence ID" value="KAK8556655.1"/>
    <property type="molecule type" value="Genomic_DNA"/>
</dbReference>
<keyword evidence="2" id="KW-1185">Reference proteome</keyword>
<sequence>MVTGGFGGDGNGAGSGSGSGSGVWMTFKWSIPPILMDDDNIAHQTGDSLGTMIGTIIKTDTHEIDLNMVDYLRVRITLNVTKLVQRCVAIGDAESSTNVSANQAGQLDTNIPKIQLDVTATAPDKSVVVVATPNDAPLVAHMGVDPILNTNLGASMHTTPMTA</sequence>
<name>A0ABR2EAS4_9ROSI</name>
<protein>
    <submittedName>
        <fullName evidence="1">Uncharacterized protein</fullName>
    </submittedName>
</protein>
<accession>A0ABR2EAS4</accession>
<reference evidence="1 2" key="1">
    <citation type="journal article" date="2024" name="G3 (Bethesda)">
        <title>Genome assembly of Hibiscus sabdariffa L. provides insights into metabolisms of medicinal natural products.</title>
        <authorList>
            <person name="Kim T."/>
        </authorList>
    </citation>
    <scope>NUCLEOTIDE SEQUENCE [LARGE SCALE GENOMIC DNA]</scope>
    <source>
        <strain evidence="1">TK-2024</strain>
        <tissue evidence="1">Old leaves</tissue>
    </source>
</reference>
<evidence type="ECO:0000313" key="1">
    <source>
        <dbReference type="EMBL" id="KAK8556655.1"/>
    </source>
</evidence>